<evidence type="ECO:0000313" key="11">
    <source>
        <dbReference type="EMBL" id="EDV26258.1"/>
    </source>
</evidence>
<dbReference type="eggNOG" id="KOG4219">
    <property type="taxonomic scope" value="Eukaryota"/>
</dbReference>
<dbReference type="CTD" id="6752002"/>
<evidence type="ECO:0000256" key="1">
    <source>
        <dbReference type="ARBA" id="ARBA00004141"/>
    </source>
</evidence>
<protein>
    <recommendedName>
        <fullName evidence="10">G-protein coupled receptors family 1 profile domain-containing protein</fullName>
    </recommendedName>
</protein>
<feature type="transmembrane region" description="Helical" evidence="9">
    <location>
        <begin position="100"/>
        <end position="128"/>
    </location>
</feature>
<dbReference type="PANTHER" id="PTHR45695:SF9">
    <property type="entry name" value="LEUCOKININ RECEPTOR"/>
    <property type="match status" value="1"/>
</dbReference>
<keyword evidence="7 8" id="KW-0807">Transducer</keyword>
<evidence type="ECO:0000256" key="6">
    <source>
        <dbReference type="ARBA" id="ARBA00023170"/>
    </source>
</evidence>
<keyword evidence="12" id="KW-1185">Reference proteome</keyword>
<feature type="transmembrane region" description="Helical" evidence="9">
    <location>
        <begin position="192"/>
        <end position="214"/>
    </location>
</feature>
<dbReference type="PROSITE" id="PS00237">
    <property type="entry name" value="G_PROTEIN_RECEP_F1_1"/>
    <property type="match status" value="1"/>
</dbReference>
<feature type="domain" description="G-protein coupled receptors family 1 profile" evidence="10">
    <location>
        <begin position="49"/>
        <end position="305"/>
    </location>
</feature>
<reference evidence="11 12" key="1">
    <citation type="journal article" date="2008" name="Nature">
        <title>The Trichoplax genome and the nature of placozoans.</title>
        <authorList>
            <person name="Srivastava M."/>
            <person name="Begovic E."/>
            <person name="Chapman J."/>
            <person name="Putnam N.H."/>
            <person name="Hellsten U."/>
            <person name="Kawashima T."/>
            <person name="Kuo A."/>
            <person name="Mitros T."/>
            <person name="Salamov A."/>
            <person name="Carpenter M.L."/>
            <person name="Signorovitch A.Y."/>
            <person name="Moreno M.A."/>
            <person name="Kamm K."/>
            <person name="Grimwood J."/>
            <person name="Schmutz J."/>
            <person name="Shapiro H."/>
            <person name="Grigoriev I.V."/>
            <person name="Buss L.W."/>
            <person name="Schierwater B."/>
            <person name="Dellaporta S.L."/>
            <person name="Rokhsar D.S."/>
        </authorList>
    </citation>
    <scope>NUCLEOTIDE SEQUENCE [LARGE SCALE GENOMIC DNA]</scope>
    <source>
        <strain evidence="11 12">Grell-BS-1999</strain>
    </source>
</reference>
<gene>
    <name evidence="11" type="ORF">TRIADDRAFT_54063</name>
</gene>
<feature type="transmembrane region" description="Helical" evidence="9">
    <location>
        <begin position="148"/>
        <end position="172"/>
    </location>
</feature>
<dbReference type="KEGG" id="tad:TRIADDRAFT_54063"/>
<sequence>MITTPLTFSNESFSSALPTKPQVTVNSIPLSFLIHAIILFIVSGSGVIANSAVFTVILRSSKLRSMNTFMLFCNLAVADFLLAASASVTAIILLNRGLFFSLFMCKALSVLQTTTITVSALTLVIISIDRSLAIAKPFFFEHWCVAKVILAAISVIWILAFAYAAPLLYYAILTPNGNCFMLMGPHSATTYQIVGTIIQFLLPLFAGIISYNVINRVLGKLNALPGYLQPDLNRLSKAKHRAKTAFIVIIVYVITGVGFYTLSIAELGLRPYYNKDPALTAIIFNLSLAFRTIAYSSSLWNPFIYAASSKSFRQSMNFIRSPASVGTAPKSSSSVSRESQCAFKLMRRDYLASQMLGPPNGSITTTSSDRPDEVADNNINIFKPQDSIFTSFVRK</sequence>
<dbReference type="PhylomeDB" id="B3RR03"/>
<dbReference type="AlphaFoldDB" id="B3RR03"/>
<dbReference type="RefSeq" id="XP_002110254.1">
    <property type="nucleotide sequence ID" value="XM_002110218.1"/>
</dbReference>
<dbReference type="PROSITE" id="PS50262">
    <property type="entry name" value="G_PROTEIN_RECEP_F1_2"/>
    <property type="match status" value="1"/>
</dbReference>
<dbReference type="Proteomes" id="UP000009022">
    <property type="component" value="Unassembled WGS sequence"/>
</dbReference>
<dbReference type="EMBL" id="DS985243">
    <property type="protein sequence ID" value="EDV26258.1"/>
    <property type="molecule type" value="Genomic_DNA"/>
</dbReference>
<keyword evidence="6 8" id="KW-0675">Receptor</keyword>
<evidence type="ECO:0000256" key="9">
    <source>
        <dbReference type="SAM" id="Phobius"/>
    </source>
</evidence>
<feature type="transmembrane region" description="Helical" evidence="9">
    <location>
        <begin position="244"/>
        <end position="262"/>
    </location>
</feature>
<evidence type="ECO:0000256" key="4">
    <source>
        <dbReference type="ARBA" id="ARBA00023040"/>
    </source>
</evidence>
<dbReference type="OrthoDB" id="10037617at2759"/>
<dbReference type="InParanoid" id="B3RR03"/>
<name>B3RR03_TRIAD</name>
<evidence type="ECO:0000259" key="10">
    <source>
        <dbReference type="PROSITE" id="PS50262"/>
    </source>
</evidence>
<dbReference type="GO" id="GO:0007186">
    <property type="term" value="P:G protein-coupled receptor signaling pathway"/>
    <property type="evidence" value="ECO:0000318"/>
    <property type="project" value="GO_Central"/>
</dbReference>
<feature type="transmembrane region" description="Helical" evidence="9">
    <location>
        <begin position="69"/>
        <end position="94"/>
    </location>
</feature>
<dbReference type="SUPFAM" id="SSF81321">
    <property type="entry name" value="Family A G protein-coupled receptor-like"/>
    <property type="match status" value="1"/>
</dbReference>
<feature type="transmembrane region" description="Helical" evidence="9">
    <location>
        <begin position="32"/>
        <end position="57"/>
    </location>
</feature>
<comment type="subcellular location">
    <subcellularLocation>
        <location evidence="1">Membrane</location>
        <topology evidence="1">Multi-pass membrane protein</topology>
    </subcellularLocation>
</comment>
<accession>B3RR03</accession>
<dbReference type="GO" id="GO:0004930">
    <property type="term" value="F:G protein-coupled receptor activity"/>
    <property type="evidence" value="ECO:0000318"/>
    <property type="project" value="GO_Central"/>
</dbReference>
<keyword evidence="2 8" id="KW-0812">Transmembrane</keyword>
<evidence type="ECO:0000256" key="2">
    <source>
        <dbReference type="ARBA" id="ARBA00022692"/>
    </source>
</evidence>
<evidence type="ECO:0000256" key="7">
    <source>
        <dbReference type="ARBA" id="ARBA00023224"/>
    </source>
</evidence>
<dbReference type="STRING" id="10228.B3RR03"/>
<evidence type="ECO:0000256" key="3">
    <source>
        <dbReference type="ARBA" id="ARBA00022989"/>
    </source>
</evidence>
<keyword evidence="4 8" id="KW-0297">G-protein coupled receptor</keyword>
<keyword evidence="5 9" id="KW-0472">Membrane</keyword>
<evidence type="ECO:0000256" key="8">
    <source>
        <dbReference type="RuleBase" id="RU000688"/>
    </source>
</evidence>
<proteinExistence type="inferred from homology"/>
<comment type="similarity">
    <text evidence="8">Belongs to the G-protein coupled receptor 1 family.</text>
</comment>
<evidence type="ECO:0000256" key="5">
    <source>
        <dbReference type="ARBA" id="ARBA00023136"/>
    </source>
</evidence>
<dbReference type="GO" id="GO:0005886">
    <property type="term" value="C:plasma membrane"/>
    <property type="evidence" value="ECO:0000318"/>
    <property type="project" value="GO_Central"/>
</dbReference>
<keyword evidence="3 9" id="KW-1133">Transmembrane helix</keyword>
<dbReference type="Pfam" id="PF00001">
    <property type="entry name" value="7tm_1"/>
    <property type="match status" value="1"/>
</dbReference>
<dbReference type="InterPro" id="IPR017452">
    <property type="entry name" value="GPCR_Rhodpsn_7TM"/>
</dbReference>
<dbReference type="CDD" id="cd00637">
    <property type="entry name" value="7tm_classA_rhodopsin-like"/>
    <property type="match status" value="1"/>
</dbReference>
<evidence type="ECO:0000313" key="12">
    <source>
        <dbReference type="Proteomes" id="UP000009022"/>
    </source>
</evidence>
<dbReference type="InterPro" id="IPR000276">
    <property type="entry name" value="GPCR_Rhodpsn"/>
</dbReference>
<organism evidence="11 12">
    <name type="scientific">Trichoplax adhaerens</name>
    <name type="common">Trichoplax reptans</name>
    <dbReference type="NCBI Taxonomy" id="10228"/>
    <lineage>
        <taxon>Eukaryota</taxon>
        <taxon>Metazoa</taxon>
        <taxon>Placozoa</taxon>
        <taxon>Uniplacotomia</taxon>
        <taxon>Trichoplacea</taxon>
        <taxon>Trichoplacidae</taxon>
        <taxon>Trichoplax</taxon>
    </lineage>
</organism>
<dbReference type="Gene3D" id="1.20.1070.10">
    <property type="entry name" value="Rhodopsin 7-helix transmembrane proteins"/>
    <property type="match status" value="1"/>
</dbReference>
<dbReference type="PRINTS" id="PR00237">
    <property type="entry name" value="GPCRRHODOPSN"/>
</dbReference>
<feature type="transmembrane region" description="Helical" evidence="9">
    <location>
        <begin position="282"/>
        <end position="307"/>
    </location>
</feature>
<dbReference type="FunFam" id="1.20.1070.10:FF:000605">
    <property type="entry name" value="Melanin-concentrating hormone receptor 1"/>
    <property type="match status" value="1"/>
</dbReference>
<dbReference type="PANTHER" id="PTHR45695">
    <property type="entry name" value="LEUCOKININ RECEPTOR-RELATED"/>
    <property type="match status" value="1"/>
</dbReference>
<dbReference type="GeneID" id="6752002"/>
<dbReference type="HOGENOM" id="CLU_790690_0_0_1"/>